<proteinExistence type="predicted"/>
<accession>A0A233VZ76</accession>
<gene>
    <name evidence="1" type="ORF">B9N56_04730</name>
</gene>
<dbReference type="EMBL" id="NDYI01000014">
    <property type="protein sequence ID" value="OXZ37673.1"/>
    <property type="molecule type" value="Genomic_DNA"/>
</dbReference>
<evidence type="ECO:0008006" key="3">
    <source>
        <dbReference type="Google" id="ProtNLM"/>
    </source>
</evidence>
<dbReference type="AlphaFoldDB" id="A0A233VZ76"/>
<evidence type="ECO:0000313" key="1">
    <source>
        <dbReference type="EMBL" id="OXZ37673.1"/>
    </source>
</evidence>
<dbReference type="RefSeq" id="WP_094202678.1">
    <property type="nucleotide sequence ID" value="NZ_NDYI01000014.1"/>
</dbReference>
<organism evidence="1 2">
    <name type="scientific">Finegoldia magna</name>
    <name type="common">Peptostreptococcus magnus</name>
    <dbReference type="NCBI Taxonomy" id="1260"/>
    <lineage>
        <taxon>Bacteria</taxon>
        <taxon>Bacillati</taxon>
        <taxon>Bacillota</taxon>
        <taxon>Tissierellia</taxon>
        <taxon>Tissierellales</taxon>
        <taxon>Peptoniphilaceae</taxon>
        <taxon>Finegoldia</taxon>
    </lineage>
</organism>
<protein>
    <recommendedName>
        <fullName evidence="3">Nucleotidyl transferase AbiEii/AbiGii toxin family protein</fullName>
    </recommendedName>
</protein>
<dbReference type="Proteomes" id="UP000215361">
    <property type="component" value="Unassembled WGS sequence"/>
</dbReference>
<comment type="caution">
    <text evidence="1">The sequence shown here is derived from an EMBL/GenBank/DDBJ whole genome shotgun (WGS) entry which is preliminary data.</text>
</comment>
<evidence type="ECO:0000313" key="2">
    <source>
        <dbReference type="Proteomes" id="UP000215361"/>
    </source>
</evidence>
<dbReference type="Pfam" id="PF08843">
    <property type="entry name" value="AbiEii"/>
    <property type="match status" value="1"/>
</dbReference>
<dbReference type="InterPro" id="IPR014942">
    <property type="entry name" value="AbiEii"/>
</dbReference>
<dbReference type="Gene3D" id="3.10.450.620">
    <property type="entry name" value="JHP933, nucleotidyltransferase-like core domain"/>
    <property type="match status" value="1"/>
</dbReference>
<reference evidence="2" key="1">
    <citation type="submission" date="2017-04" db="EMBL/GenBank/DDBJ databases">
        <title>Finegoldia magna isolated from orthopedic joint implant-associated infections.</title>
        <authorList>
            <person name="Bjorklund S."/>
            <person name="Bruggemann H."/>
            <person name="Jensen A."/>
            <person name="Hellmark B."/>
            <person name="Soderquist B."/>
        </authorList>
    </citation>
    <scope>NUCLEOTIDE SEQUENCE [LARGE SCALE GENOMIC DNA]</scope>
    <source>
        <strain evidence="2">08T492</strain>
    </source>
</reference>
<name>A0A233VZ76_FINMA</name>
<sequence length="327" mass="39427">MNKFYIENKNDLRVLIVNTARKKNISEAVIEKDYWVTFILDYLFNENKWKEYFTFKGGTSLSKCFRLIERFSEDIDLILDWRVLGYEEKEPWLERSNTKQDKFNKEVNERTEVFLRDEFLKVLEEDLKDFDFEFSIDTIDPQTILCKYPKIFESNYLTQNIRLEIGSLAAWTPAIDVEVLPIIGEAYSNVFQEKTNIRTVSAERTFWEKATILHHEANRPESSPMPHRYARHFYDLYKIAKSDFKNKALEDKELLKKVTEFKMKFYPRKWAKYEEALNGRLRLVPREYRFSEIEKDYKAMSEMIYGEYPSFKEIIKVLKELEKEINK</sequence>